<dbReference type="PANTHER" id="PTHR46825:SF9">
    <property type="entry name" value="BETA-LACTAMASE-RELATED DOMAIN-CONTAINING PROTEIN"/>
    <property type="match status" value="1"/>
</dbReference>
<dbReference type="AlphaFoldDB" id="A0AA40C994"/>
<dbReference type="PANTHER" id="PTHR46825">
    <property type="entry name" value="D-ALANYL-D-ALANINE-CARBOXYPEPTIDASE/ENDOPEPTIDASE AMPH"/>
    <property type="match status" value="1"/>
</dbReference>
<organism evidence="5 6">
    <name type="scientific">Bombardia bombarda</name>
    <dbReference type="NCBI Taxonomy" id="252184"/>
    <lineage>
        <taxon>Eukaryota</taxon>
        <taxon>Fungi</taxon>
        <taxon>Dikarya</taxon>
        <taxon>Ascomycota</taxon>
        <taxon>Pezizomycotina</taxon>
        <taxon>Sordariomycetes</taxon>
        <taxon>Sordariomycetidae</taxon>
        <taxon>Sordariales</taxon>
        <taxon>Lasiosphaeriaceae</taxon>
        <taxon>Bombardia</taxon>
    </lineage>
</organism>
<evidence type="ECO:0000256" key="1">
    <source>
        <dbReference type="ARBA" id="ARBA00038215"/>
    </source>
</evidence>
<dbReference type="InterPro" id="IPR021860">
    <property type="entry name" value="Peptidase_S12_Pab87-rel_C"/>
</dbReference>
<gene>
    <name evidence="5" type="ORF">B0T17DRAFT_614779</name>
</gene>
<comment type="caution">
    <text evidence="5">The sequence shown here is derived from an EMBL/GenBank/DDBJ whole genome shotgun (WGS) entry which is preliminary data.</text>
</comment>
<accession>A0AA40C994</accession>
<dbReference type="InterPro" id="IPR050491">
    <property type="entry name" value="AmpC-like"/>
</dbReference>
<reference evidence="5" key="1">
    <citation type="submission" date="2023-06" db="EMBL/GenBank/DDBJ databases">
        <title>Genome-scale phylogeny and comparative genomics of the fungal order Sordariales.</title>
        <authorList>
            <consortium name="Lawrence Berkeley National Laboratory"/>
            <person name="Hensen N."/>
            <person name="Bonometti L."/>
            <person name="Westerberg I."/>
            <person name="Brannstrom I.O."/>
            <person name="Guillou S."/>
            <person name="Cros-Aarteil S."/>
            <person name="Calhoun S."/>
            <person name="Haridas S."/>
            <person name="Kuo A."/>
            <person name="Mondo S."/>
            <person name="Pangilinan J."/>
            <person name="Riley R."/>
            <person name="LaButti K."/>
            <person name="Andreopoulos B."/>
            <person name="Lipzen A."/>
            <person name="Chen C."/>
            <person name="Yanf M."/>
            <person name="Daum C."/>
            <person name="Ng V."/>
            <person name="Clum A."/>
            <person name="Steindorff A."/>
            <person name="Ohm R."/>
            <person name="Martin F."/>
            <person name="Silar P."/>
            <person name="Natvig D."/>
            <person name="Lalanne C."/>
            <person name="Gautier V."/>
            <person name="Ament-velasquez S.L."/>
            <person name="Kruys A."/>
            <person name="Hutchinson M.I."/>
            <person name="Powell A.J."/>
            <person name="Barry K."/>
            <person name="Miller A.N."/>
            <person name="Grigoriev I.V."/>
            <person name="Debuchy R."/>
            <person name="Gladieux P."/>
            <person name="Thoren M.H."/>
            <person name="Johannesson H."/>
        </authorList>
    </citation>
    <scope>NUCLEOTIDE SEQUENCE</scope>
    <source>
        <strain evidence="5">SMH3391-2</strain>
    </source>
</reference>
<keyword evidence="6" id="KW-1185">Reference proteome</keyword>
<dbReference type="SUPFAM" id="SSF56601">
    <property type="entry name" value="beta-lactamase/transpeptidase-like"/>
    <property type="match status" value="1"/>
</dbReference>
<protein>
    <submittedName>
        <fullName evidence="5">Beta-lactamase/transpeptidase-like protein</fullName>
    </submittedName>
</protein>
<evidence type="ECO:0000259" key="3">
    <source>
        <dbReference type="Pfam" id="PF00144"/>
    </source>
</evidence>
<dbReference type="InterPro" id="IPR001466">
    <property type="entry name" value="Beta-lactam-related"/>
</dbReference>
<evidence type="ECO:0000313" key="5">
    <source>
        <dbReference type="EMBL" id="KAK0628928.1"/>
    </source>
</evidence>
<dbReference type="InterPro" id="IPR012338">
    <property type="entry name" value="Beta-lactam/transpept-like"/>
</dbReference>
<dbReference type="Pfam" id="PF00144">
    <property type="entry name" value="Beta-lactamase"/>
    <property type="match status" value="1"/>
</dbReference>
<feature type="domain" description="Beta-lactamase-related" evidence="3">
    <location>
        <begin position="24"/>
        <end position="380"/>
    </location>
</feature>
<feature type="domain" description="Peptidase S12 Pab87-related C-terminal" evidence="4">
    <location>
        <begin position="436"/>
        <end position="538"/>
    </location>
</feature>
<name>A0AA40C994_9PEZI</name>
<dbReference type="Gene3D" id="3.40.710.10">
    <property type="entry name" value="DD-peptidase/beta-lactamase superfamily"/>
    <property type="match status" value="1"/>
</dbReference>
<feature type="region of interest" description="Disordered" evidence="2">
    <location>
        <begin position="1"/>
        <end position="22"/>
    </location>
</feature>
<dbReference type="Pfam" id="PF11954">
    <property type="entry name" value="DUF3471"/>
    <property type="match status" value="1"/>
</dbReference>
<sequence length="557" mass="61460">MAADEAQRPLGDSGGNDSPFTPEFRRLAQEMMDKWHVPGLAVAVVDAGKVDAEGFGTSSFAKNTPVTPSTLFMTGSTTKAFTDAALGLLIDSGNFTLPPPPGGDSNNAPAPLSWRTPISAILPEDFIMADPWATTHLTLEDAASHRTGLPSHDYALARVYGTGASRRNATIRDVVRTLRYLPLNREPRVEYQYNNFMYIVLTHCVETLLGGKWLGDVLRERIWEPLGMQQTYFSLEAAQAAPEELAAPYQWVDEEEEMGDKGGGGRFLELAPMTLNEVGGAGATVSTVKDYARWLQCLLEEGAPLSKKAHEALREPKISTGEGKGIFDTTLSYASGWDVGSYKGHRVVKHNGGLKAYGTEVSFFPDDGFGVVTMGNTAGTANTVGAILVWHLVDEKLGIPREERYPWNKRFEDGARQAQHNIDHAIETLFPDFKGEPLPPALPLEKYTGTYYHPGYKNVTIELAEEVDGNDNKIKLVADHLDFTWQLLLEFEHISCEHWIMWAKRAGTELPKGLKPIQYAAVEFRAGVDKQAGRLGIEWSNTNSETGNGWIWYDRVV</sequence>
<evidence type="ECO:0000256" key="2">
    <source>
        <dbReference type="SAM" id="MobiDB-lite"/>
    </source>
</evidence>
<evidence type="ECO:0000313" key="6">
    <source>
        <dbReference type="Proteomes" id="UP001174934"/>
    </source>
</evidence>
<comment type="similarity">
    <text evidence="1">Belongs to the peptidase S12 family.</text>
</comment>
<evidence type="ECO:0000259" key="4">
    <source>
        <dbReference type="Pfam" id="PF11954"/>
    </source>
</evidence>
<proteinExistence type="inferred from homology"/>
<dbReference type="EMBL" id="JAULSR010000002">
    <property type="protein sequence ID" value="KAK0628928.1"/>
    <property type="molecule type" value="Genomic_DNA"/>
</dbReference>
<dbReference type="Proteomes" id="UP001174934">
    <property type="component" value="Unassembled WGS sequence"/>
</dbReference>